<evidence type="ECO:0000256" key="13">
    <source>
        <dbReference type="SAM" id="Phobius"/>
    </source>
</evidence>
<evidence type="ECO:0000256" key="1">
    <source>
        <dbReference type="ARBA" id="ARBA00001970"/>
    </source>
</evidence>
<keyword evidence="6" id="KW-0479">Metal-binding</keyword>
<dbReference type="InterPro" id="IPR006593">
    <property type="entry name" value="Cyt_b561/ferric_Rdtase_TM"/>
</dbReference>
<dbReference type="CDD" id="cd08761">
    <property type="entry name" value="Cyt_b561_CYB561D2_like"/>
    <property type="match status" value="1"/>
</dbReference>
<evidence type="ECO:0000313" key="16">
    <source>
        <dbReference type="Proteomes" id="UP000838756"/>
    </source>
</evidence>
<dbReference type="GO" id="GO:0046872">
    <property type="term" value="F:metal ion binding"/>
    <property type="evidence" value="ECO:0007669"/>
    <property type="project" value="UniProtKB-KW"/>
</dbReference>
<gene>
    <name evidence="15" type="primary">jg8184</name>
    <name evidence="15" type="ORF">PAEG_LOCUS26572</name>
</gene>
<keyword evidence="16" id="KW-1185">Reference proteome</keyword>
<evidence type="ECO:0000256" key="8">
    <source>
        <dbReference type="ARBA" id="ARBA00022989"/>
    </source>
</evidence>
<dbReference type="Pfam" id="PF03188">
    <property type="entry name" value="Cytochrom_B561"/>
    <property type="match status" value="1"/>
</dbReference>
<evidence type="ECO:0000256" key="9">
    <source>
        <dbReference type="ARBA" id="ARBA00023004"/>
    </source>
</evidence>
<organism evidence="15 16">
    <name type="scientific">Pararge aegeria aegeria</name>
    <dbReference type="NCBI Taxonomy" id="348720"/>
    <lineage>
        <taxon>Eukaryota</taxon>
        <taxon>Metazoa</taxon>
        <taxon>Ecdysozoa</taxon>
        <taxon>Arthropoda</taxon>
        <taxon>Hexapoda</taxon>
        <taxon>Insecta</taxon>
        <taxon>Pterygota</taxon>
        <taxon>Neoptera</taxon>
        <taxon>Endopterygota</taxon>
        <taxon>Lepidoptera</taxon>
        <taxon>Glossata</taxon>
        <taxon>Ditrysia</taxon>
        <taxon>Papilionoidea</taxon>
        <taxon>Nymphalidae</taxon>
        <taxon>Satyrinae</taxon>
        <taxon>Satyrini</taxon>
        <taxon>Parargina</taxon>
        <taxon>Pararge</taxon>
    </lineage>
</organism>
<comment type="subcellular location">
    <subcellularLocation>
        <location evidence="2">Membrane</location>
        <topology evidence="2">Multi-pass membrane protein</topology>
    </subcellularLocation>
</comment>
<feature type="transmembrane region" description="Helical" evidence="13">
    <location>
        <begin position="146"/>
        <end position="166"/>
    </location>
</feature>
<comment type="cofactor">
    <cofactor evidence="1">
        <name>heme b</name>
        <dbReference type="ChEBI" id="CHEBI:60344"/>
    </cofactor>
</comment>
<feature type="transmembrane region" description="Helical" evidence="13">
    <location>
        <begin position="178"/>
        <end position="198"/>
    </location>
</feature>
<evidence type="ECO:0000256" key="6">
    <source>
        <dbReference type="ARBA" id="ARBA00022723"/>
    </source>
</evidence>
<keyword evidence="3" id="KW-0813">Transport</keyword>
<dbReference type="PANTHER" id="PTHR15422">
    <property type="entry name" value="OS05G0565100 PROTEIN"/>
    <property type="match status" value="1"/>
</dbReference>
<dbReference type="EMBL" id="CAKXAJ010026420">
    <property type="protein sequence ID" value="CAH2268177.1"/>
    <property type="molecule type" value="Genomic_DNA"/>
</dbReference>
<dbReference type="InterPro" id="IPR045150">
    <property type="entry name" value="CYB561D1/2"/>
</dbReference>
<keyword evidence="9" id="KW-0408">Iron</keyword>
<protein>
    <recommendedName>
        <fullName evidence="11">ascorbate ferrireductase (transmembrane)</fullName>
        <ecNumber evidence="11">7.2.1.3</ecNumber>
    </recommendedName>
</protein>
<evidence type="ECO:0000259" key="14">
    <source>
        <dbReference type="PROSITE" id="PS50939"/>
    </source>
</evidence>
<dbReference type="Proteomes" id="UP000838756">
    <property type="component" value="Unassembled WGS sequence"/>
</dbReference>
<evidence type="ECO:0000256" key="5">
    <source>
        <dbReference type="ARBA" id="ARBA00022692"/>
    </source>
</evidence>
<dbReference type="PANTHER" id="PTHR15422:SF45">
    <property type="entry name" value="CYTOCHROME B561 DOMAIN-CONTAINING PROTEIN"/>
    <property type="match status" value="1"/>
</dbReference>
<evidence type="ECO:0000313" key="15">
    <source>
        <dbReference type="EMBL" id="CAH2268177.1"/>
    </source>
</evidence>
<dbReference type="GO" id="GO:0016020">
    <property type="term" value="C:membrane"/>
    <property type="evidence" value="ECO:0007669"/>
    <property type="project" value="UniProtKB-SubCell"/>
</dbReference>
<sequence length="247" mass="27694">MKAECSESRANLTEMPPVDRTSESSHLVPPSNTPRPSYLNLVSNICALIFIGIILYCCFKDGATLFSFHPTLMALGWLILMTSAINAVTPGDLATEWMPIRLRSARHWVLQLLAGFIILVGFLVILTNKIINDKYHFQSLHAKFGLAALVFVCFTSFGGLGALYSLKIKDYIAPIYMKLLHASVGLVTFCLGTITIILGNFSKWWSFGEVLRYTCLMLVLIIMTLTVLRPCLKVYFRLKERLGYSNN</sequence>
<keyword evidence="7" id="KW-0249">Electron transport</keyword>
<evidence type="ECO:0000256" key="7">
    <source>
        <dbReference type="ARBA" id="ARBA00022982"/>
    </source>
</evidence>
<dbReference type="Gene3D" id="1.20.120.1770">
    <property type="match status" value="1"/>
</dbReference>
<evidence type="ECO:0000256" key="2">
    <source>
        <dbReference type="ARBA" id="ARBA00004141"/>
    </source>
</evidence>
<keyword evidence="4" id="KW-0349">Heme</keyword>
<dbReference type="SMART" id="SM00665">
    <property type="entry name" value="B561"/>
    <property type="match status" value="1"/>
</dbReference>
<evidence type="ECO:0000256" key="3">
    <source>
        <dbReference type="ARBA" id="ARBA00022448"/>
    </source>
</evidence>
<evidence type="ECO:0000256" key="11">
    <source>
        <dbReference type="ARBA" id="ARBA00024225"/>
    </source>
</evidence>
<feature type="transmembrane region" description="Helical" evidence="13">
    <location>
        <begin position="210"/>
        <end position="228"/>
    </location>
</feature>
<keyword evidence="10 13" id="KW-0472">Membrane</keyword>
<dbReference type="OrthoDB" id="432881at2759"/>
<reference evidence="15" key="1">
    <citation type="submission" date="2022-03" db="EMBL/GenBank/DDBJ databases">
        <authorList>
            <person name="Lindestad O."/>
        </authorList>
    </citation>
    <scope>NUCLEOTIDE SEQUENCE</scope>
</reference>
<keyword evidence="5 13" id="KW-0812">Transmembrane</keyword>
<comment type="caution">
    <text evidence="15">The sequence shown here is derived from an EMBL/GenBank/DDBJ whole genome shotgun (WGS) entry which is preliminary data.</text>
</comment>
<dbReference type="AlphaFoldDB" id="A0A8S4SIH9"/>
<dbReference type="EC" id="7.2.1.3" evidence="11"/>
<proteinExistence type="predicted"/>
<evidence type="ECO:0000256" key="4">
    <source>
        <dbReference type="ARBA" id="ARBA00022617"/>
    </source>
</evidence>
<name>A0A8S4SIH9_9NEOP</name>
<dbReference type="GO" id="GO:0140571">
    <property type="term" value="F:transmembrane ascorbate ferrireductase activity"/>
    <property type="evidence" value="ECO:0007669"/>
    <property type="project" value="UniProtKB-EC"/>
</dbReference>
<feature type="region of interest" description="Disordered" evidence="12">
    <location>
        <begin position="1"/>
        <end position="33"/>
    </location>
</feature>
<dbReference type="GO" id="GO:0140575">
    <property type="term" value="F:transmembrane monodehydroascorbate reductase activity"/>
    <property type="evidence" value="ECO:0007669"/>
    <property type="project" value="InterPro"/>
</dbReference>
<keyword evidence="8 13" id="KW-1133">Transmembrane helix</keyword>
<feature type="transmembrane region" description="Helical" evidence="13">
    <location>
        <begin position="38"/>
        <end position="59"/>
    </location>
</feature>
<feature type="transmembrane region" description="Helical" evidence="13">
    <location>
        <begin position="108"/>
        <end position="126"/>
    </location>
</feature>
<evidence type="ECO:0000256" key="10">
    <source>
        <dbReference type="ARBA" id="ARBA00023136"/>
    </source>
</evidence>
<dbReference type="PROSITE" id="PS50939">
    <property type="entry name" value="CYTOCHROME_B561"/>
    <property type="match status" value="1"/>
</dbReference>
<evidence type="ECO:0000256" key="12">
    <source>
        <dbReference type="SAM" id="MobiDB-lite"/>
    </source>
</evidence>
<feature type="transmembrane region" description="Helical" evidence="13">
    <location>
        <begin position="71"/>
        <end position="88"/>
    </location>
</feature>
<accession>A0A8S4SIH9</accession>
<feature type="domain" description="Cytochrome b561" evidence="14">
    <location>
        <begin position="35"/>
        <end position="239"/>
    </location>
</feature>